<dbReference type="EMBL" id="AVOT02006710">
    <property type="protein sequence ID" value="MBW0482255.1"/>
    <property type="molecule type" value="Genomic_DNA"/>
</dbReference>
<reference evidence="1" key="1">
    <citation type="submission" date="2021-03" db="EMBL/GenBank/DDBJ databases">
        <title>Draft genome sequence of rust myrtle Austropuccinia psidii MF-1, a brazilian biotype.</title>
        <authorList>
            <person name="Quecine M.C."/>
            <person name="Pachon D.M.R."/>
            <person name="Bonatelli M.L."/>
            <person name="Correr F.H."/>
            <person name="Franceschini L.M."/>
            <person name="Leite T.F."/>
            <person name="Margarido G.R.A."/>
            <person name="Almeida C.A."/>
            <person name="Ferrarezi J.A."/>
            <person name="Labate C.A."/>
        </authorList>
    </citation>
    <scope>NUCLEOTIDE SEQUENCE</scope>
    <source>
        <strain evidence="1">MF-1</strain>
    </source>
</reference>
<evidence type="ECO:0008006" key="3">
    <source>
        <dbReference type="Google" id="ProtNLM"/>
    </source>
</evidence>
<organism evidence="1 2">
    <name type="scientific">Austropuccinia psidii MF-1</name>
    <dbReference type="NCBI Taxonomy" id="1389203"/>
    <lineage>
        <taxon>Eukaryota</taxon>
        <taxon>Fungi</taxon>
        <taxon>Dikarya</taxon>
        <taxon>Basidiomycota</taxon>
        <taxon>Pucciniomycotina</taxon>
        <taxon>Pucciniomycetes</taxon>
        <taxon>Pucciniales</taxon>
        <taxon>Sphaerophragmiaceae</taxon>
        <taxon>Austropuccinia</taxon>
    </lineage>
</organism>
<accession>A0A9Q3CFK8</accession>
<protein>
    <recommendedName>
        <fullName evidence="3">Reverse transcriptase Ty1/copia-type domain-containing protein</fullName>
    </recommendedName>
</protein>
<dbReference type="PANTHER" id="PTHR11439:SF483">
    <property type="entry name" value="PEPTIDE SYNTHASE GLIP-LIKE, PUTATIVE (AFU_ORTHOLOGUE AFUA_3G12920)-RELATED"/>
    <property type="match status" value="1"/>
</dbReference>
<dbReference type="PANTHER" id="PTHR11439">
    <property type="entry name" value="GAG-POL-RELATED RETROTRANSPOSON"/>
    <property type="match status" value="1"/>
</dbReference>
<proteinExistence type="predicted"/>
<evidence type="ECO:0000313" key="1">
    <source>
        <dbReference type="EMBL" id="MBW0482255.1"/>
    </source>
</evidence>
<sequence length="186" mass="20961">MAPFGRNTQPFKEKISREVGIKDIVPADLLLGVKIHQLKEGITLDQQHFVESLLDAYGMQNCKAISTPLIPNKNLTAETEDKKKAFNEMKVNFRSPVGSINYLSSATQPDLLHAVSSLSQHLENPSVQQWKAFLHVLKYLSDTQEIGLYYKRRTLQVWLLSVMQTGATAKQTVIPLPDSWHNSMAD</sequence>
<dbReference type="Proteomes" id="UP000765509">
    <property type="component" value="Unassembled WGS sequence"/>
</dbReference>
<comment type="caution">
    <text evidence="1">The sequence shown here is derived from an EMBL/GenBank/DDBJ whole genome shotgun (WGS) entry which is preliminary data.</text>
</comment>
<evidence type="ECO:0000313" key="2">
    <source>
        <dbReference type="Proteomes" id="UP000765509"/>
    </source>
</evidence>
<name>A0A9Q3CFK8_9BASI</name>
<gene>
    <name evidence="1" type="ORF">O181_021970</name>
</gene>
<dbReference type="AlphaFoldDB" id="A0A9Q3CFK8"/>
<keyword evidence="2" id="KW-1185">Reference proteome</keyword>